<evidence type="ECO:0000313" key="7">
    <source>
        <dbReference type="Proteomes" id="UP000005426"/>
    </source>
</evidence>
<feature type="chain" id="PRO_5003524943" evidence="5">
    <location>
        <begin position="21"/>
        <end position="1024"/>
    </location>
</feature>
<feature type="repeat" description="ANK" evidence="3">
    <location>
        <begin position="970"/>
        <end position="1002"/>
    </location>
</feature>
<dbReference type="Gene3D" id="1.25.40.20">
    <property type="entry name" value="Ankyrin repeat-containing domain"/>
    <property type="match status" value="1"/>
</dbReference>
<dbReference type="Proteomes" id="UP000005426">
    <property type="component" value="Unassembled WGS sequence"/>
</dbReference>
<keyword evidence="1" id="KW-0677">Repeat</keyword>
<dbReference type="AlphaFoldDB" id="G9NZ43"/>
<evidence type="ECO:0000313" key="6">
    <source>
        <dbReference type="EMBL" id="EHK43758.1"/>
    </source>
</evidence>
<dbReference type="EMBL" id="ABDG02000025">
    <property type="protein sequence ID" value="EHK43758.1"/>
    <property type="molecule type" value="Genomic_DNA"/>
</dbReference>
<reference evidence="6 7" key="1">
    <citation type="journal article" date="2011" name="Genome Biol.">
        <title>Comparative genome sequence analysis underscores mycoparasitism as the ancestral life style of Trichoderma.</title>
        <authorList>
            <person name="Kubicek C.P."/>
            <person name="Herrera-Estrella A."/>
            <person name="Seidl-Seiboth V."/>
            <person name="Martinez D.A."/>
            <person name="Druzhinina I.S."/>
            <person name="Thon M."/>
            <person name="Zeilinger S."/>
            <person name="Casas-Flores S."/>
            <person name="Horwitz B.A."/>
            <person name="Mukherjee P.K."/>
            <person name="Mukherjee M."/>
            <person name="Kredics L."/>
            <person name="Alcaraz L.D."/>
            <person name="Aerts A."/>
            <person name="Antal Z."/>
            <person name="Atanasova L."/>
            <person name="Cervantes-Badillo M.G."/>
            <person name="Challacombe J."/>
            <person name="Chertkov O."/>
            <person name="McCluskey K."/>
            <person name="Coulpier F."/>
            <person name="Deshpande N."/>
            <person name="von Doehren H."/>
            <person name="Ebbole D.J."/>
            <person name="Esquivel-Naranjo E.U."/>
            <person name="Fekete E."/>
            <person name="Flipphi M."/>
            <person name="Glaser F."/>
            <person name="Gomez-Rodriguez E.Y."/>
            <person name="Gruber S."/>
            <person name="Han C."/>
            <person name="Henrissat B."/>
            <person name="Hermosa R."/>
            <person name="Hernandez-Onate M."/>
            <person name="Karaffa L."/>
            <person name="Kosti I."/>
            <person name="Le Crom S."/>
            <person name="Lindquist E."/>
            <person name="Lucas S."/>
            <person name="Luebeck M."/>
            <person name="Luebeck P.S."/>
            <person name="Margeot A."/>
            <person name="Metz B."/>
            <person name="Misra M."/>
            <person name="Nevalainen H."/>
            <person name="Omann M."/>
            <person name="Packer N."/>
            <person name="Perrone G."/>
            <person name="Uresti-Rivera E.E."/>
            <person name="Salamov A."/>
            <person name="Schmoll M."/>
            <person name="Seiboth B."/>
            <person name="Shapiro H."/>
            <person name="Sukno S."/>
            <person name="Tamayo-Ramos J.A."/>
            <person name="Tisch D."/>
            <person name="Wiest A."/>
            <person name="Wilkinson H.H."/>
            <person name="Zhang M."/>
            <person name="Coutinho P.M."/>
            <person name="Kenerley C.M."/>
            <person name="Monte E."/>
            <person name="Baker S.E."/>
            <person name="Grigoriev I.V."/>
        </authorList>
    </citation>
    <scope>NUCLEOTIDE SEQUENCE [LARGE SCALE GENOMIC DNA]</scope>
    <source>
        <strain evidence="7">ATCC 20476 / IMI 206040</strain>
    </source>
</reference>
<evidence type="ECO:0000256" key="2">
    <source>
        <dbReference type="ARBA" id="ARBA00023043"/>
    </source>
</evidence>
<dbReference type="SMART" id="SM00248">
    <property type="entry name" value="ANK"/>
    <property type="match status" value="4"/>
</dbReference>
<keyword evidence="4" id="KW-0812">Transmembrane</keyword>
<dbReference type="InterPro" id="IPR036770">
    <property type="entry name" value="Ankyrin_rpt-contain_sf"/>
</dbReference>
<dbReference type="PROSITE" id="PS50297">
    <property type="entry name" value="ANK_REP_REGION"/>
    <property type="match status" value="1"/>
</dbReference>
<dbReference type="PANTHER" id="PTHR24198:SF165">
    <property type="entry name" value="ANKYRIN REPEAT-CONTAINING PROTEIN-RELATED"/>
    <property type="match status" value="1"/>
</dbReference>
<feature type="transmembrane region" description="Helical" evidence="4">
    <location>
        <begin position="203"/>
        <end position="229"/>
    </location>
</feature>
<dbReference type="InterPro" id="IPR002110">
    <property type="entry name" value="Ankyrin_rpt"/>
</dbReference>
<feature type="transmembrane region" description="Helical" evidence="4">
    <location>
        <begin position="249"/>
        <end position="269"/>
    </location>
</feature>
<dbReference type="OMA" id="WAKENNT"/>
<dbReference type="HOGENOM" id="CLU_001887_0_0_1"/>
<dbReference type="eggNOG" id="KOG0508">
    <property type="taxonomic scope" value="Eukaryota"/>
</dbReference>
<evidence type="ECO:0000256" key="4">
    <source>
        <dbReference type="SAM" id="Phobius"/>
    </source>
</evidence>
<gene>
    <name evidence="6" type="ORF">TRIATDRAFT_79017</name>
</gene>
<sequence>MSKRLILFLLCSITINVVNASGLDDFSNNLASDLGPLLSLLGEATTIQYLSESTESIDYFIFAMAPIGIISTITAVIRLYGNSSLRAFIGKAKERQITAEAELCTSTSEDVCELFDKGGITRVFGRSDIIELVYIPTELNAEPRFHLFTQYLKNDAGNTRWSEISKRKRHAGSDSAKSDSKYVEFAPKPNISLNLGLKRQSTVVLYIVAAIGLMLQSGIIIFAGIGPWIHGWNAQKLSSEAAQDYAPGIFIAGTVALCLGIWSCAVLVGQTSDGRTFKRRDDSSRIYWVQLGRQVIGDQTFHAFIHSDEREPLTTWTSWTKLPQKKDFAIYIAISLVILGYIAQFIGLRGLNAWVSIAQLAITLVMSILRGALRMHRLDMGVNLLQSSFGNDNDSAELDEWVAGHELDWLAVEVSGKRASKKETSIQETPKEGIRLSHLTGHCSINKIKADDYQLWEDDRVKVRLEAKDLSAAISHAAATLLPDSTIKETIDLKTEEAALAQFLETISIKMMPPNGLDHVNWTTDSSQLEAVLGLWYWSMTSKKDRHDESVSSLIVKRKKRVFKIISACYGSQKLGNSIEAYMSLWQGSSHLKYERFSLKINKKNKYSLADFWLPVGDQNGTVKKVRRIDENSISNYFQKSHRICGWNVVYDLLQRDDTFKEDDIKIQGFWIKANEDPLLDMCVQELYTTLLHSMKYLGFREIENRNMSTREAGWNLQIEDSAITALADFFKDNELGTYADAISCLVPFLLSILVQAAKEYRLNGELRMAERVLRWACEYKYEKYTQENKHIALQELGGFEANGIERMVSEFKSNEISTRYNDIAQKFMTDNGIYQRPASKISEAINQHNKADALSHLCFTKPGDFNSEKLRKCLPLAARNGWSEVVTNLLEMGAKPDFQDEDGRTAASYFAELGQEQPLQQLIDKGADIDMADNTELTPLIYAIKKEKTNIVKKLLNSTWIDRSKRMAGGRSALWFAIERNSIKIMEELLGNGDDINQEDNYRVSPLFLGCPKRAIKRQCAFL</sequence>
<dbReference type="SUPFAM" id="SSF48403">
    <property type="entry name" value="Ankyrin repeat"/>
    <property type="match status" value="1"/>
</dbReference>
<keyword evidence="7" id="KW-1185">Reference proteome</keyword>
<feature type="transmembrane region" description="Helical" evidence="4">
    <location>
        <begin position="59"/>
        <end position="81"/>
    </location>
</feature>
<protein>
    <submittedName>
        <fullName evidence="6">Uncharacterized protein</fullName>
    </submittedName>
</protein>
<evidence type="ECO:0000256" key="3">
    <source>
        <dbReference type="PROSITE-ProRule" id="PRU00023"/>
    </source>
</evidence>
<dbReference type="STRING" id="452589.G9NZ43"/>
<proteinExistence type="predicted"/>
<accession>G9NZ43</accession>
<keyword evidence="5" id="KW-0732">Signal</keyword>
<dbReference type="PROSITE" id="PS50088">
    <property type="entry name" value="ANK_REPEAT"/>
    <property type="match status" value="2"/>
</dbReference>
<feature type="transmembrane region" description="Helical" evidence="4">
    <location>
        <begin position="328"/>
        <end position="347"/>
    </location>
</feature>
<dbReference type="OrthoDB" id="7464126at2759"/>
<keyword evidence="4" id="KW-0472">Membrane</keyword>
<dbReference type="PANTHER" id="PTHR24198">
    <property type="entry name" value="ANKYRIN REPEAT AND PROTEIN KINASE DOMAIN-CONTAINING PROTEIN"/>
    <property type="match status" value="1"/>
</dbReference>
<comment type="caution">
    <text evidence="6">The sequence shown here is derived from an EMBL/GenBank/DDBJ whole genome shotgun (WGS) entry which is preliminary data.</text>
</comment>
<evidence type="ECO:0000256" key="5">
    <source>
        <dbReference type="SAM" id="SignalP"/>
    </source>
</evidence>
<organism evidence="6 7">
    <name type="scientific">Hypocrea atroviridis (strain ATCC 20476 / IMI 206040)</name>
    <name type="common">Trichoderma atroviride</name>
    <dbReference type="NCBI Taxonomy" id="452589"/>
    <lineage>
        <taxon>Eukaryota</taxon>
        <taxon>Fungi</taxon>
        <taxon>Dikarya</taxon>
        <taxon>Ascomycota</taxon>
        <taxon>Pezizomycotina</taxon>
        <taxon>Sordariomycetes</taxon>
        <taxon>Hypocreomycetidae</taxon>
        <taxon>Hypocreales</taxon>
        <taxon>Hypocreaceae</taxon>
        <taxon>Trichoderma</taxon>
    </lineage>
</organism>
<feature type="repeat" description="ANK" evidence="3">
    <location>
        <begin position="903"/>
        <end position="935"/>
    </location>
</feature>
<keyword evidence="2 3" id="KW-0040">ANK repeat</keyword>
<keyword evidence="4" id="KW-1133">Transmembrane helix</keyword>
<evidence type="ECO:0000256" key="1">
    <source>
        <dbReference type="ARBA" id="ARBA00022737"/>
    </source>
</evidence>
<feature type="signal peptide" evidence="5">
    <location>
        <begin position="1"/>
        <end position="20"/>
    </location>
</feature>
<dbReference type="Pfam" id="PF12796">
    <property type="entry name" value="Ank_2"/>
    <property type="match status" value="1"/>
</dbReference>
<name>G9NZ43_HYPAI</name>